<name>A0A7V9W4E5_9GAMM</name>
<evidence type="ECO:0000313" key="2">
    <source>
        <dbReference type="EMBL" id="MBA2780870.1"/>
    </source>
</evidence>
<dbReference type="Proteomes" id="UP000518091">
    <property type="component" value="Unassembled WGS sequence"/>
</dbReference>
<reference evidence="3 5" key="1">
    <citation type="submission" date="2020-05" db="EMBL/GenBank/DDBJ databases">
        <title>Comparative genomic analysis of denitrifying bacteria from Halomonas genus.</title>
        <authorList>
            <person name="Wang L."/>
            <person name="Shao Z."/>
        </authorList>
    </citation>
    <scope>NUCLEOTIDE SEQUENCE [LARGE SCALE GENOMIC DNA]</scope>
    <source>
        <strain evidence="3 5">DSM 17331</strain>
    </source>
</reference>
<keyword evidence="1" id="KW-1133">Transmembrane helix</keyword>
<dbReference type="AlphaFoldDB" id="A0A7V9W4E5"/>
<keyword evidence="1" id="KW-0812">Transmembrane</keyword>
<evidence type="ECO:0000313" key="3">
    <source>
        <dbReference type="EMBL" id="MCG6663329.1"/>
    </source>
</evidence>
<keyword evidence="1" id="KW-0472">Membrane</keyword>
<feature type="transmembrane region" description="Helical" evidence="1">
    <location>
        <begin position="36"/>
        <end position="55"/>
    </location>
</feature>
<dbReference type="EMBL" id="JABFUB010000020">
    <property type="protein sequence ID" value="MCG6663329.1"/>
    <property type="molecule type" value="Genomic_DNA"/>
</dbReference>
<evidence type="ECO:0000313" key="4">
    <source>
        <dbReference type="Proteomes" id="UP000518091"/>
    </source>
</evidence>
<comment type="caution">
    <text evidence="2">The sequence shown here is derived from an EMBL/GenBank/DDBJ whole genome shotgun (WGS) entry which is preliminary data.</text>
</comment>
<organism evidence="2 4">
    <name type="scientific">Billgrantia kenyensis</name>
    <dbReference type="NCBI Taxonomy" id="321266"/>
    <lineage>
        <taxon>Bacteria</taxon>
        <taxon>Pseudomonadati</taxon>
        <taxon>Pseudomonadota</taxon>
        <taxon>Gammaproteobacteria</taxon>
        <taxon>Oceanospirillales</taxon>
        <taxon>Halomonadaceae</taxon>
        <taxon>Billgrantia</taxon>
    </lineage>
</organism>
<sequence>MRKARKALTDNPMLVVTALLIVGALLEYVLHEPRLAMSPGMATFLGLALISYLLHEGYLPNEIRMPGLGFSISVKSGPGSGGSRRRETVRDEVFGLDLAGEARESGSNDDGYWYRFKSGLQVARSHVVLRETREWVEFPRPFSSRPTVVVSGADFERDSITCEGFTMCRLTKAEDPQEAYYLTLGECGEN</sequence>
<proteinExistence type="predicted"/>
<keyword evidence="5" id="KW-1185">Reference proteome</keyword>
<gene>
    <name evidence="2" type="ORF">H1D44_18450</name>
    <name evidence="3" type="ORF">HOP48_17510</name>
</gene>
<reference evidence="2 4" key="2">
    <citation type="submission" date="2020-07" db="EMBL/GenBank/DDBJ databases">
        <title>Identification of Halomonas strains.</title>
        <authorList>
            <person name="Xiao Z."/>
            <person name="Shen J."/>
        </authorList>
    </citation>
    <scope>NUCLEOTIDE SEQUENCE [LARGE SCALE GENOMIC DNA]</scope>
    <source>
        <strain evidence="2 4">DSM 17331</strain>
    </source>
</reference>
<accession>A0A7V9W4E5</accession>
<dbReference type="EMBL" id="JACEFT010000035">
    <property type="protein sequence ID" value="MBA2780870.1"/>
    <property type="molecule type" value="Genomic_DNA"/>
</dbReference>
<dbReference type="RefSeq" id="WP_181516741.1">
    <property type="nucleotide sequence ID" value="NZ_JABFUB010000020.1"/>
</dbReference>
<evidence type="ECO:0000313" key="5">
    <source>
        <dbReference type="Proteomes" id="UP000814353"/>
    </source>
</evidence>
<protein>
    <submittedName>
        <fullName evidence="2">Uncharacterized protein</fullName>
    </submittedName>
</protein>
<feature type="transmembrane region" description="Helical" evidence="1">
    <location>
        <begin position="12"/>
        <end position="30"/>
    </location>
</feature>
<evidence type="ECO:0000256" key="1">
    <source>
        <dbReference type="SAM" id="Phobius"/>
    </source>
</evidence>
<dbReference type="Proteomes" id="UP000814353">
    <property type="component" value="Unassembled WGS sequence"/>
</dbReference>